<sequence length="153" mass="16252">MKIESLGLIEVKGFLGAIAAADAALKTADVALLNAEVIKGGQTTIQLAGDVAAVKVAVEAGSLSAESLNCLISSHVIPRMAEDTAKMVMASIEEKKQKNKVEKELVEAVVVEEVVLKEEPKVVTTTAKKIPKIDLKKSENTSKDTKTTKPKKK</sequence>
<accession>A0A1X6WPK4</accession>
<evidence type="ECO:0000256" key="2">
    <source>
        <dbReference type="ARBA" id="ARBA00024446"/>
    </source>
</evidence>
<keyword evidence="7" id="KW-1185">Reference proteome</keyword>
<dbReference type="CDD" id="cd07045">
    <property type="entry name" value="BMC_CcmK_like"/>
    <property type="match status" value="1"/>
</dbReference>
<dbReference type="EMBL" id="FWFD01000013">
    <property type="protein sequence ID" value="SLM86209.1"/>
    <property type="molecule type" value="Genomic_DNA"/>
</dbReference>
<feature type="domain" description="BMC" evidence="5">
    <location>
        <begin position="5"/>
        <end position="89"/>
    </location>
</feature>
<name>A0A1X6WPK4_9ENTE</name>
<dbReference type="AlphaFoldDB" id="A0A1X6WPK4"/>
<dbReference type="Gene3D" id="3.30.70.1710">
    <property type="match status" value="1"/>
</dbReference>
<evidence type="ECO:0000313" key="6">
    <source>
        <dbReference type="EMBL" id="SLM86209.1"/>
    </source>
</evidence>
<dbReference type="GO" id="GO:0031469">
    <property type="term" value="C:bacterial microcompartment"/>
    <property type="evidence" value="ECO:0007669"/>
    <property type="project" value="UniProtKB-SubCell"/>
</dbReference>
<dbReference type="SMART" id="SM00877">
    <property type="entry name" value="BMC"/>
    <property type="match status" value="1"/>
</dbReference>
<feature type="compositionally biased region" description="Basic and acidic residues" evidence="4">
    <location>
        <begin position="131"/>
        <end position="147"/>
    </location>
</feature>
<dbReference type="SUPFAM" id="SSF143414">
    <property type="entry name" value="CcmK-like"/>
    <property type="match status" value="1"/>
</dbReference>
<dbReference type="PANTHER" id="PTHR33941:SF11">
    <property type="entry name" value="BACTERIAL MICROCOMPARTMENT SHELL PROTEIN PDUJ"/>
    <property type="match status" value="1"/>
</dbReference>
<dbReference type="InterPro" id="IPR044872">
    <property type="entry name" value="CcmK/CsoS1_BMC"/>
</dbReference>
<organism evidence="6 7">
    <name type="scientific">Vagococcus fluvialis bH819</name>
    <dbReference type="NCBI Taxonomy" id="1255619"/>
    <lineage>
        <taxon>Bacteria</taxon>
        <taxon>Bacillati</taxon>
        <taxon>Bacillota</taxon>
        <taxon>Bacilli</taxon>
        <taxon>Lactobacillales</taxon>
        <taxon>Enterococcaceae</taxon>
        <taxon>Vagococcus</taxon>
    </lineage>
</organism>
<dbReference type="Pfam" id="PF00936">
    <property type="entry name" value="BMC"/>
    <property type="match status" value="1"/>
</dbReference>
<dbReference type="PROSITE" id="PS51930">
    <property type="entry name" value="BMC_2"/>
    <property type="match status" value="1"/>
</dbReference>
<reference evidence="7" key="1">
    <citation type="submission" date="2017-02" db="EMBL/GenBank/DDBJ databases">
        <authorList>
            <person name="Dridi B."/>
        </authorList>
    </citation>
    <scope>NUCLEOTIDE SEQUENCE [LARGE SCALE GENOMIC DNA]</scope>
    <source>
        <strain evidence="7">bH819</strain>
    </source>
</reference>
<evidence type="ECO:0000256" key="3">
    <source>
        <dbReference type="PROSITE-ProRule" id="PRU01278"/>
    </source>
</evidence>
<evidence type="ECO:0000256" key="1">
    <source>
        <dbReference type="ARBA" id="ARBA00024322"/>
    </source>
</evidence>
<dbReference type="InterPro" id="IPR000249">
    <property type="entry name" value="BMC_dom"/>
</dbReference>
<keyword evidence="2" id="KW-1283">Bacterial microcompartment</keyword>
<evidence type="ECO:0000259" key="5">
    <source>
        <dbReference type="PROSITE" id="PS51930"/>
    </source>
</evidence>
<evidence type="ECO:0000313" key="7">
    <source>
        <dbReference type="Proteomes" id="UP000195918"/>
    </source>
</evidence>
<dbReference type="PANTHER" id="PTHR33941">
    <property type="entry name" value="PROPANEDIOL UTILIZATION PROTEIN PDUA"/>
    <property type="match status" value="1"/>
</dbReference>
<dbReference type="RefSeq" id="WP_218778631.1">
    <property type="nucleotide sequence ID" value="NZ_FWFD01000013.1"/>
</dbReference>
<proteinExistence type="inferred from homology"/>
<gene>
    <name evidence="6" type="ORF">FM121_08975</name>
</gene>
<dbReference type="InterPro" id="IPR050575">
    <property type="entry name" value="BMC_shell"/>
</dbReference>
<comment type="similarity">
    <text evidence="3">Belongs to the bacterial microcompartments protein family.</text>
</comment>
<feature type="region of interest" description="Disordered" evidence="4">
    <location>
        <begin position="125"/>
        <end position="153"/>
    </location>
</feature>
<dbReference type="InterPro" id="IPR037233">
    <property type="entry name" value="CcmK-like_sf"/>
</dbReference>
<evidence type="ECO:0000256" key="4">
    <source>
        <dbReference type="SAM" id="MobiDB-lite"/>
    </source>
</evidence>
<comment type="subcellular location">
    <subcellularLocation>
        <location evidence="1">Bacterial microcompartment</location>
    </subcellularLocation>
</comment>
<protein>
    <submittedName>
        <fullName evidence="6">Ethanolamine utilization protein similar to PduA/PduJ</fullName>
    </submittedName>
</protein>
<dbReference type="Proteomes" id="UP000195918">
    <property type="component" value="Unassembled WGS sequence"/>
</dbReference>